<dbReference type="InterPro" id="IPR020472">
    <property type="entry name" value="WD40_PAC1"/>
</dbReference>
<dbReference type="SMART" id="SM00320">
    <property type="entry name" value="WD40"/>
    <property type="match status" value="14"/>
</dbReference>
<dbReference type="InterPro" id="IPR007111">
    <property type="entry name" value="NACHT_NTPase"/>
</dbReference>
<keyword evidence="1 3" id="KW-0853">WD repeat</keyword>
<dbReference type="InterPro" id="IPR056884">
    <property type="entry name" value="NPHP3-like_N"/>
</dbReference>
<dbReference type="SUPFAM" id="SSF50978">
    <property type="entry name" value="WD40 repeat-like"/>
    <property type="match status" value="1"/>
</dbReference>
<organism evidence="6 7">
    <name type="scientific">Ceriporiopsis subvermispora (strain B)</name>
    <name type="common">White-rot fungus</name>
    <name type="synonym">Gelatoporia subvermispora</name>
    <dbReference type="NCBI Taxonomy" id="914234"/>
    <lineage>
        <taxon>Eukaryota</taxon>
        <taxon>Fungi</taxon>
        <taxon>Dikarya</taxon>
        <taxon>Basidiomycota</taxon>
        <taxon>Agaricomycotina</taxon>
        <taxon>Agaricomycetes</taxon>
        <taxon>Polyporales</taxon>
        <taxon>Gelatoporiaceae</taxon>
        <taxon>Gelatoporia</taxon>
    </lineage>
</organism>
<evidence type="ECO:0000313" key="6">
    <source>
        <dbReference type="EMBL" id="EMD36771.1"/>
    </source>
</evidence>
<evidence type="ECO:0000313" key="7">
    <source>
        <dbReference type="Proteomes" id="UP000016930"/>
    </source>
</evidence>
<feature type="repeat" description="WD" evidence="3">
    <location>
        <begin position="1143"/>
        <end position="1184"/>
    </location>
</feature>
<dbReference type="Gene3D" id="3.40.50.300">
    <property type="entry name" value="P-loop containing nucleotide triphosphate hydrolases"/>
    <property type="match status" value="1"/>
</dbReference>
<dbReference type="GO" id="GO:1990234">
    <property type="term" value="C:transferase complex"/>
    <property type="evidence" value="ECO:0007669"/>
    <property type="project" value="UniProtKB-ARBA"/>
</dbReference>
<dbReference type="InterPro" id="IPR027417">
    <property type="entry name" value="P-loop_NTPase"/>
</dbReference>
<evidence type="ECO:0000256" key="2">
    <source>
        <dbReference type="ARBA" id="ARBA00022737"/>
    </source>
</evidence>
<feature type="repeat" description="WD" evidence="3">
    <location>
        <begin position="1315"/>
        <end position="1348"/>
    </location>
</feature>
<dbReference type="SUPFAM" id="SSF52540">
    <property type="entry name" value="P-loop containing nucleoside triphosphate hydrolases"/>
    <property type="match status" value="1"/>
</dbReference>
<dbReference type="Gene3D" id="2.130.10.10">
    <property type="entry name" value="YVTN repeat-like/Quinoprotein amine dehydrogenase"/>
    <property type="match status" value="5"/>
</dbReference>
<dbReference type="OrthoDB" id="2658414at2759"/>
<dbReference type="Pfam" id="PF24883">
    <property type="entry name" value="NPHP3_N"/>
    <property type="match status" value="1"/>
</dbReference>
<feature type="repeat" description="WD" evidence="3">
    <location>
        <begin position="1229"/>
        <end position="1270"/>
    </location>
</feature>
<evidence type="ECO:0000259" key="5">
    <source>
        <dbReference type="PROSITE" id="PS50837"/>
    </source>
</evidence>
<dbReference type="EMBL" id="KB445797">
    <property type="protein sequence ID" value="EMD36771.1"/>
    <property type="molecule type" value="Genomic_DNA"/>
</dbReference>
<feature type="repeat" description="WD" evidence="3">
    <location>
        <begin position="1100"/>
        <end position="1141"/>
    </location>
</feature>
<protein>
    <recommendedName>
        <fullName evidence="5">NACHT domain-containing protein</fullName>
    </recommendedName>
</protein>
<feature type="repeat" description="WD" evidence="3">
    <location>
        <begin position="756"/>
        <end position="797"/>
    </location>
</feature>
<keyword evidence="7" id="KW-1185">Reference proteome</keyword>
<proteinExistence type="predicted"/>
<accession>M2RD71</accession>
<feature type="region of interest" description="Disordered" evidence="4">
    <location>
        <begin position="1365"/>
        <end position="1394"/>
    </location>
</feature>
<dbReference type="PROSITE" id="PS50294">
    <property type="entry name" value="WD_REPEATS_REGION"/>
    <property type="match status" value="14"/>
</dbReference>
<dbReference type="PANTHER" id="PTHR22847:SF637">
    <property type="entry name" value="WD REPEAT DOMAIN 5B"/>
    <property type="match status" value="1"/>
</dbReference>
<dbReference type="SUPFAM" id="SSF50998">
    <property type="entry name" value="Quinoprotein alcohol dehydrogenase-like"/>
    <property type="match status" value="2"/>
</dbReference>
<dbReference type="HOGENOM" id="CLU_000288_6_3_1"/>
<dbReference type="InterPro" id="IPR015943">
    <property type="entry name" value="WD40/YVTN_repeat-like_dom_sf"/>
</dbReference>
<feature type="repeat" description="WD" evidence="3">
    <location>
        <begin position="1014"/>
        <end position="1046"/>
    </location>
</feature>
<feature type="repeat" description="WD" evidence="3">
    <location>
        <begin position="1272"/>
        <end position="1313"/>
    </location>
</feature>
<feature type="domain" description="NACHT" evidence="5">
    <location>
        <begin position="216"/>
        <end position="359"/>
    </location>
</feature>
<dbReference type="InterPro" id="IPR036322">
    <property type="entry name" value="WD40_repeat_dom_sf"/>
</dbReference>
<dbReference type="InterPro" id="IPR001680">
    <property type="entry name" value="WD40_rpt"/>
</dbReference>
<feature type="repeat" description="WD" evidence="3">
    <location>
        <begin position="928"/>
        <end position="969"/>
    </location>
</feature>
<name>M2RD71_CERS8</name>
<feature type="repeat" description="WD" evidence="3">
    <location>
        <begin position="1186"/>
        <end position="1227"/>
    </location>
</feature>
<dbReference type="PRINTS" id="PR00320">
    <property type="entry name" value="GPROTEINBRPT"/>
</dbReference>
<dbReference type="PROSITE" id="PS00678">
    <property type="entry name" value="WD_REPEATS_1"/>
    <property type="match status" value="9"/>
</dbReference>
<dbReference type="InterPro" id="IPR011047">
    <property type="entry name" value="Quinoprotein_ADH-like_sf"/>
</dbReference>
<dbReference type="CDD" id="cd00200">
    <property type="entry name" value="WD40"/>
    <property type="match status" value="3"/>
</dbReference>
<feature type="repeat" description="WD" evidence="3">
    <location>
        <begin position="1057"/>
        <end position="1098"/>
    </location>
</feature>
<feature type="repeat" description="WD" evidence="3">
    <location>
        <begin position="842"/>
        <end position="874"/>
    </location>
</feature>
<evidence type="ECO:0000256" key="4">
    <source>
        <dbReference type="SAM" id="MobiDB-lite"/>
    </source>
</evidence>
<feature type="repeat" description="WD" evidence="3">
    <location>
        <begin position="971"/>
        <end position="1012"/>
    </location>
</feature>
<dbReference type="PANTHER" id="PTHR22847">
    <property type="entry name" value="WD40 REPEAT PROTEIN"/>
    <property type="match status" value="1"/>
</dbReference>
<dbReference type="PROSITE" id="PS50837">
    <property type="entry name" value="NACHT"/>
    <property type="match status" value="1"/>
</dbReference>
<feature type="repeat" description="WD" evidence="3">
    <location>
        <begin position="799"/>
        <end position="840"/>
    </location>
</feature>
<feature type="compositionally biased region" description="Polar residues" evidence="4">
    <location>
        <begin position="1383"/>
        <end position="1394"/>
    </location>
</feature>
<evidence type="ECO:0000256" key="1">
    <source>
        <dbReference type="ARBA" id="ARBA00022574"/>
    </source>
</evidence>
<dbReference type="GO" id="GO:0005634">
    <property type="term" value="C:nucleus"/>
    <property type="evidence" value="ECO:0007669"/>
    <property type="project" value="TreeGrafter"/>
</dbReference>
<reference evidence="6 7" key="1">
    <citation type="journal article" date="2012" name="Proc. Natl. Acad. Sci. U.S.A.">
        <title>Comparative genomics of Ceriporiopsis subvermispora and Phanerochaete chrysosporium provide insight into selective ligninolysis.</title>
        <authorList>
            <person name="Fernandez-Fueyo E."/>
            <person name="Ruiz-Duenas F.J."/>
            <person name="Ferreira P."/>
            <person name="Floudas D."/>
            <person name="Hibbett D.S."/>
            <person name="Canessa P."/>
            <person name="Larrondo L.F."/>
            <person name="James T.Y."/>
            <person name="Seelenfreund D."/>
            <person name="Lobos S."/>
            <person name="Polanco R."/>
            <person name="Tello M."/>
            <person name="Honda Y."/>
            <person name="Watanabe T."/>
            <person name="Watanabe T."/>
            <person name="Ryu J.S."/>
            <person name="Kubicek C.P."/>
            <person name="Schmoll M."/>
            <person name="Gaskell J."/>
            <person name="Hammel K.E."/>
            <person name="St John F.J."/>
            <person name="Vanden Wymelenberg A."/>
            <person name="Sabat G."/>
            <person name="Splinter BonDurant S."/>
            <person name="Syed K."/>
            <person name="Yadav J.S."/>
            <person name="Doddapaneni H."/>
            <person name="Subramanian V."/>
            <person name="Lavin J.L."/>
            <person name="Oguiza J.A."/>
            <person name="Perez G."/>
            <person name="Pisabarro A.G."/>
            <person name="Ramirez L."/>
            <person name="Santoyo F."/>
            <person name="Master E."/>
            <person name="Coutinho P.M."/>
            <person name="Henrissat B."/>
            <person name="Lombard V."/>
            <person name="Magnuson J.K."/>
            <person name="Kuees U."/>
            <person name="Hori C."/>
            <person name="Igarashi K."/>
            <person name="Samejima M."/>
            <person name="Held B.W."/>
            <person name="Barry K.W."/>
            <person name="LaButti K.M."/>
            <person name="Lapidus A."/>
            <person name="Lindquist E.A."/>
            <person name="Lucas S.M."/>
            <person name="Riley R."/>
            <person name="Salamov A.A."/>
            <person name="Hoffmeister D."/>
            <person name="Schwenk D."/>
            <person name="Hadar Y."/>
            <person name="Yarden O."/>
            <person name="de Vries R.P."/>
            <person name="Wiebenga A."/>
            <person name="Stenlid J."/>
            <person name="Eastwood D."/>
            <person name="Grigoriev I.V."/>
            <person name="Berka R.M."/>
            <person name="Blanchette R.A."/>
            <person name="Kersten P."/>
            <person name="Martinez A.T."/>
            <person name="Vicuna R."/>
            <person name="Cullen D."/>
        </authorList>
    </citation>
    <scope>NUCLEOTIDE SEQUENCE [LARGE SCALE GENOMIC DNA]</scope>
    <source>
        <strain evidence="6 7">B</strain>
    </source>
</reference>
<dbReference type="PROSITE" id="PS50082">
    <property type="entry name" value="WD_REPEATS_2"/>
    <property type="match status" value="14"/>
</dbReference>
<dbReference type="InterPro" id="IPR019775">
    <property type="entry name" value="WD40_repeat_CS"/>
</dbReference>
<dbReference type="CDD" id="cd21037">
    <property type="entry name" value="MLKL_NTD"/>
    <property type="match status" value="1"/>
</dbReference>
<keyword evidence="2" id="KW-0677">Repeat</keyword>
<dbReference type="Proteomes" id="UP000016930">
    <property type="component" value="Unassembled WGS sequence"/>
</dbReference>
<dbReference type="InterPro" id="IPR059179">
    <property type="entry name" value="MLKL-like_MCAfunc"/>
</dbReference>
<gene>
    <name evidence="6" type="ORF">CERSUDRAFT_123824</name>
</gene>
<sequence length="1525" mass="168786">MSRRFLPWKREKPQSGSLKTASAERTGWLILKEVLQTAQDCSDLCPPLKVALVGIVEAMNVVDNVKDVGDGFLKMSRRIDGFHKIFSQYKSQEDVPPVIQRRLDRLSKQLASMKDTIERKLHRGLWKRTLRSVSDIEDVQSILDELATLLEQFQIDCNLNTERRVEDIAAENVLRKLEHVPDAGIDAQSGEGCMEGTRVELLRTIKSWSRNPSESRVFWLDGMAGTGKSAIARSLCRSLQEEDLLAGSFFCSRGIRDVVKHIVPTLAMSLARHNGLYKLALLDVLQETPDAAHDKLELQIERLLKKPLCDTFGSERPAWVFVIDAVDECSDDKATEVLLSELVSQSLDIPVKFFITSRPEPHIRAHFNMRPELHRVLRLHDVEQDVVQADISFYIVQRLHQVREFRQRSDSSYQFPAEWPTGAEVAAIAHHSGKLFIYAFTAMEYVRPDPVERLKALTGFRVTAGQPLTKRMDNMYSFILAKAMNPDERESYEIELTKRVLGAILAARERLRVSTISELIGIPAGRIRNILDPLHAVVYTPPQDNNDAVSTFHASFGDYLVARERSKEFFVDVSSSHFDLADGSLKVMGSNLLHFNVSGCRTSYLPNVQQQISPIPDHLIYSCLHWSHHIRVATNVRLLLTSLEKVLREKLLFWLEVLSAVHMSHLASRLIMGMLTAPSINRNISSALTTYLREANEFVIMCKEVIEMSIPHIYLSSLPSVRPSSNIAKLFWPSFTNRPVIELLGARPISNALLRLDGHAGAVRTVVFSPDGTRIASGSDDRTIRIWDAKTGEPSMQPLEGHSGRVCSISFSPDGCHMVSTSDDKTIRVWNVTTDALMVHSIECDTRTVSSIVFSPDGARIVSGLGDGTIRVWETLTGIPLVQSSQGHTDWITSVAISPDGSRIVSGSGDATIRVWDAMTGETLLQPITGHAEIVNSVAISPDGTRIVSCSADRTIRVWDATTGESLLHPMEGHSNWIASVEFSPDGSQIVSCSSDRTIRIWNAVTCEPMTQPFEGHSDWVVSVAFSPDGTRVVSGSLDRTVQVWDALSREPLIPPLEGHSAWITSVAFSPDGGQIVSGCSDKTVRVWDTVTGSPMLPPLKGHLNHIQSVTFSPDGAKIASSASDKTIRIWDAMTGEALLRPLEGHSHWVNSVTFSPDGTRIASGSHDKTIRIWDAMTGEPLMQPLEGHSLWVRSIAFSPDGSRIASGSHDRTLRIWDAMTGESLVGPIEGHSDWVSSVAFSHDGARIVSGSGDSTIRVWDATTGEPLMDPIEGHLDRVTTVSFSPDDTRIVSGSFDTTIRIWSAVTGEPLFQPLEGHSDCVNSVVFSPDGTRVVSGSADKTIRVWDLMTLGEREVRQLEDLCSPVKPTTSTSDRSETAIGSAENTDLTSSLKSNSPKAAIHPFAIYPYDSAFASFMTGTRTDVSTTEDISVGQPASSRGLHKESVVKDPRDLFRFDSEKGWIRGPDGELVLWIPAAYRPGLWLPRNTLVIGQSRTRYNLSRFAQGTKWTSCYRQEVAARAPMMN</sequence>
<feature type="repeat" description="WD" evidence="3">
    <location>
        <begin position="885"/>
        <end position="926"/>
    </location>
</feature>
<dbReference type="Pfam" id="PF00400">
    <property type="entry name" value="WD40"/>
    <property type="match status" value="14"/>
</dbReference>
<dbReference type="STRING" id="914234.M2RD71"/>
<evidence type="ECO:0000256" key="3">
    <source>
        <dbReference type="PROSITE-ProRule" id="PRU00221"/>
    </source>
</evidence>